<dbReference type="EMBL" id="FMBM01000001">
    <property type="protein sequence ID" value="SCC78843.1"/>
    <property type="molecule type" value="Genomic_DNA"/>
</dbReference>
<keyword evidence="4" id="KW-1185">Reference proteome</keyword>
<dbReference type="Proteomes" id="UP000182800">
    <property type="component" value="Unassembled WGS sequence"/>
</dbReference>
<sequence>MPSTAIDIALLVALVFTCGFSFAMLREFRRFKAHAGEYGLALHEASQAMARVDEALARTHDEGARTAITLGERLEAAQGTLDALKATEAAASAQLLRLRERIHEARDAAARAEAAIRRPDDPQGGSSAQMKGKASGTGRRKAAGSKASHKSAAAPGIESVAADDSAVAMHQNEAAQPAAVTENRGTLALAPPRKRRKTPRAPARSSPGPSSAAPESQPAPERGSPTFQR</sequence>
<evidence type="ECO:0000256" key="2">
    <source>
        <dbReference type="SAM" id="Phobius"/>
    </source>
</evidence>
<comment type="caution">
    <text evidence="3">The sequence shown here is derived from an EMBL/GenBank/DDBJ whole genome shotgun (WGS) entry which is preliminary data.</text>
</comment>
<feature type="compositionally biased region" description="Low complexity" evidence="1">
    <location>
        <begin position="200"/>
        <end position="222"/>
    </location>
</feature>
<keyword evidence="2" id="KW-0472">Membrane</keyword>
<evidence type="ECO:0000313" key="4">
    <source>
        <dbReference type="Proteomes" id="UP000182800"/>
    </source>
</evidence>
<feature type="compositionally biased region" description="Basic residues" evidence="1">
    <location>
        <begin position="138"/>
        <end position="149"/>
    </location>
</feature>
<keyword evidence="2" id="KW-0812">Transmembrane</keyword>
<name>A0ABY0K5W7_9HYPH</name>
<feature type="compositionally biased region" description="Basic and acidic residues" evidence="1">
    <location>
        <begin position="109"/>
        <end position="121"/>
    </location>
</feature>
<dbReference type="RefSeq" id="WP_074443496.1">
    <property type="nucleotide sequence ID" value="NZ_FMBM01000001.1"/>
</dbReference>
<keyword evidence="2" id="KW-1133">Transmembrane helix</keyword>
<organism evidence="3 4">
    <name type="scientific">Saliniramus fredricksonii</name>
    <dbReference type="NCBI Taxonomy" id="1653334"/>
    <lineage>
        <taxon>Bacteria</taxon>
        <taxon>Pseudomonadati</taxon>
        <taxon>Pseudomonadota</taxon>
        <taxon>Alphaproteobacteria</taxon>
        <taxon>Hyphomicrobiales</taxon>
        <taxon>Salinarimonadaceae</taxon>
        <taxon>Saliniramus</taxon>
    </lineage>
</organism>
<feature type="region of interest" description="Disordered" evidence="1">
    <location>
        <begin position="109"/>
        <end position="229"/>
    </location>
</feature>
<evidence type="ECO:0000313" key="3">
    <source>
        <dbReference type="EMBL" id="SCC78843.1"/>
    </source>
</evidence>
<gene>
    <name evidence="3" type="ORF">GA0071312_0524</name>
</gene>
<accession>A0ABY0K5W7</accession>
<proteinExistence type="predicted"/>
<feature type="transmembrane region" description="Helical" evidence="2">
    <location>
        <begin position="6"/>
        <end position="25"/>
    </location>
</feature>
<evidence type="ECO:0000256" key="1">
    <source>
        <dbReference type="SAM" id="MobiDB-lite"/>
    </source>
</evidence>
<reference evidence="3 4" key="1">
    <citation type="submission" date="2016-08" db="EMBL/GenBank/DDBJ databases">
        <authorList>
            <person name="Varghese N."/>
            <person name="Submissions Spin"/>
        </authorList>
    </citation>
    <scope>NUCLEOTIDE SEQUENCE [LARGE SCALE GENOMIC DNA]</scope>
    <source>
        <strain evidence="3 4">HL-109</strain>
    </source>
</reference>
<protein>
    <submittedName>
        <fullName evidence="3">Uncharacterized protein</fullName>
    </submittedName>
</protein>